<sequence length="144" mass="15938">MTEVRTAGIVSRTLAAFLDLLTVLAMLAGTFLTVAFVAFLVDVRSFDFPTVPWLFTVPGFLVGCILYQVIAWTVFGRTLGQGLMGLQVVRRKSTANLHVLQAFGRAVVCTLFPLGLAWVVLSPKRRSVQDIAARSRVIYGHRRR</sequence>
<evidence type="ECO:0000259" key="7">
    <source>
        <dbReference type="Pfam" id="PF06271"/>
    </source>
</evidence>
<reference evidence="8 9" key="1">
    <citation type="submission" date="2024-09" db="EMBL/GenBank/DDBJ databases">
        <authorList>
            <person name="Sun Q."/>
            <person name="Mori K."/>
        </authorList>
    </citation>
    <scope>NUCLEOTIDE SEQUENCE [LARGE SCALE GENOMIC DNA]</scope>
    <source>
        <strain evidence="8 9">CCM 7957</strain>
    </source>
</reference>
<organism evidence="8 9">
    <name type="scientific">Gordonia phosphorivorans</name>
    <dbReference type="NCBI Taxonomy" id="1056982"/>
    <lineage>
        <taxon>Bacteria</taxon>
        <taxon>Bacillati</taxon>
        <taxon>Actinomycetota</taxon>
        <taxon>Actinomycetes</taxon>
        <taxon>Mycobacteriales</taxon>
        <taxon>Gordoniaceae</taxon>
        <taxon>Gordonia</taxon>
    </lineage>
</organism>
<name>A0ABV6HC31_9ACTN</name>
<dbReference type="PANTHER" id="PTHR36115">
    <property type="entry name" value="PROLINE-RICH ANTIGEN HOMOLOG-RELATED"/>
    <property type="match status" value="1"/>
</dbReference>
<feature type="transmembrane region" description="Helical" evidence="6">
    <location>
        <begin position="53"/>
        <end position="75"/>
    </location>
</feature>
<evidence type="ECO:0000256" key="3">
    <source>
        <dbReference type="ARBA" id="ARBA00022692"/>
    </source>
</evidence>
<evidence type="ECO:0000256" key="5">
    <source>
        <dbReference type="ARBA" id="ARBA00023136"/>
    </source>
</evidence>
<evidence type="ECO:0000313" key="9">
    <source>
        <dbReference type="Proteomes" id="UP001589783"/>
    </source>
</evidence>
<evidence type="ECO:0000256" key="4">
    <source>
        <dbReference type="ARBA" id="ARBA00022989"/>
    </source>
</evidence>
<proteinExistence type="predicted"/>
<evidence type="ECO:0000256" key="6">
    <source>
        <dbReference type="SAM" id="Phobius"/>
    </source>
</evidence>
<feature type="transmembrane region" description="Helical" evidence="6">
    <location>
        <begin position="20"/>
        <end position="41"/>
    </location>
</feature>
<dbReference type="PANTHER" id="PTHR36115:SF10">
    <property type="entry name" value="RDD DOMAIN-CONTAINING PROTEIN"/>
    <property type="match status" value="1"/>
</dbReference>
<feature type="domain" description="RDD" evidence="7">
    <location>
        <begin position="6"/>
        <end position="133"/>
    </location>
</feature>
<evidence type="ECO:0000256" key="2">
    <source>
        <dbReference type="ARBA" id="ARBA00022475"/>
    </source>
</evidence>
<evidence type="ECO:0000313" key="8">
    <source>
        <dbReference type="EMBL" id="MFC0316449.1"/>
    </source>
</evidence>
<keyword evidence="9" id="KW-1185">Reference proteome</keyword>
<accession>A0ABV6HC31</accession>
<dbReference type="Pfam" id="PF06271">
    <property type="entry name" value="RDD"/>
    <property type="match status" value="1"/>
</dbReference>
<comment type="subcellular location">
    <subcellularLocation>
        <location evidence="1">Cell membrane</location>
        <topology evidence="1">Multi-pass membrane protein</topology>
    </subcellularLocation>
</comment>
<dbReference type="InterPro" id="IPR051791">
    <property type="entry name" value="Pra-immunoreactive"/>
</dbReference>
<gene>
    <name evidence="8" type="ORF">ACFFJD_16500</name>
</gene>
<dbReference type="RefSeq" id="WP_382366146.1">
    <property type="nucleotide sequence ID" value="NZ_JBHLWV010000031.1"/>
</dbReference>
<keyword evidence="2" id="KW-1003">Cell membrane</keyword>
<keyword evidence="4 6" id="KW-1133">Transmembrane helix</keyword>
<feature type="transmembrane region" description="Helical" evidence="6">
    <location>
        <begin position="95"/>
        <end position="121"/>
    </location>
</feature>
<dbReference type="EMBL" id="JBHLWV010000031">
    <property type="protein sequence ID" value="MFC0316449.1"/>
    <property type="molecule type" value="Genomic_DNA"/>
</dbReference>
<dbReference type="Proteomes" id="UP001589783">
    <property type="component" value="Unassembled WGS sequence"/>
</dbReference>
<keyword evidence="5 6" id="KW-0472">Membrane</keyword>
<evidence type="ECO:0000256" key="1">
    <source>
        <dbReference type="ARBA" id="ARBA00004651"/>
    </source>
</evidence>
<comment type="caution">
    <text evidence="8">The sequence shown here is derived from an EMBL/GenBank/DDBJ whole genome shotgun (WGS) entry which is preliminary data.</text>
</comment>
<keyword evidence="3 6" id="KW-0812">Transmembrane</keyword>
<protein>
    <submittedName>
        <fullName evidence="8">RDD family protein</fullName>
    </submittedName>
</protein>
<dbReference type="InterPro" id="IPR010432">
    <property type="entry name" value="RDD"/>
</dbReference>